<evidence type="ECO:0000256" key="2">
    <source>
        <dbReference type="ARBA" id="ARBA00003117"/>
    </source>
</evidence>
<dbReference type="GO" id="GO:0005524">
    <property type="term" value="F:ATP binding"/>
    <property type="evidence" value="ECO:0007669"/>
    <property type="project" value="UniProtKB-KW"/>
</dbReference>
<evidence type="ECO:0000259" key="9">
    <source>
        <dbReference type="PROSITE" id="PS51987"/>
    </source>
</evidence>
<name>A0A1G8MZ19_9HYPH</name>
<keyword evidence="5" id="KW-0067">ATP-binding</keyword>
<gene>
    <name evidence="10" type="ORF">SAMN05428953_102712</name>
</gene>
<keyword evidence="3" id="KW-0436">Ligase</keyword>
<comment type="cofactor">
    <cofactor evidence="1">
        <name>Mg(2+)</name>
        <dbReference type="ChEBI" id="CHEBI:18420"/>
    </cofactor>
</comment>
<reference evidence="11" key="1">
    <citation type="submission" date="2016-10" db="EMBL/GenBank/DDBJ databases">
        <authorList>
            <person name="Varghese N."/>
            <person name="Submissions S."/>
        </authorList>
    </citation>
    <scope>NUCLEOTIDE SEQUENCE [LARGE SCALE GENOMIC DNA]</scope>
    <source>
        <strain evidence="11">CGMCC 1.11022</strain>
    </source>
</reference>
<evidence type="ECO:0000256" key="1">
    <source>
        <dbReference type="ARBA" id="ARBA00001946"/>
    </source>
</evidence>
<dbReference type="SUPFAM" id="SSF55931">
    <property type="entry name" value="Glutamine synthetase/guanido kinase"/>
    <property type="match status" value="1"/>
</dbReference>
<dbReference type="GO" id="GO:0004356">
    <property type="term" value="F:glutamine synthetase activity"/>
    <property type="evidence" value="ECO:0007669"/>
    <property type="project" value="InterPro"/>
</dbReference>
<protein>
    <submittedName>
        <fullName evidence="10">Glutamine synthetase</fullName>
    </submittedName>
</protein>
<sequence length="440" mass="46844">MTSTVEPLVAVVTTDLSAITRGRSVVESRLQKIAATGVGWLQANLSLTPFNSIVDPNPWGSSGDVRLVPDLNARFRTALTGSVTPFDMVAGNIVELDGSPWVGCTRTMLSDALAELKAATGLSVIAAFEHEFHIADAGFVPGHSLSFAALRRADPFAANLMATLEEAGVAPEVVIAEFGNEQFEVTHEPTNALAAADRAVAIREITREVARNAGWRASFTPKPAPDAVGNGVHIHFSFVDEAGKPVTYDPARPGGLSSQAGAFCAGVLRHLPGITAMTAASVSSYYRLKPHSWSSSYTWLADRDREASLRICPTVTIGGRDPAPQYNIEYRAADATGNPYLSLAAIVRAGLEGLKAKLPTPPLVTGDPTLMSQAERKKLGLVRLPETLPAALDALTADSTVTGWFAPVFVETFVGLKRHETERLAGLDPVAVCDLYRTLY</sequence>
<dbReference type="Pfam" id="PF00120">
    <property type="entry name" value="Gln-synt_C"/>
    <property type="match status" value="1"/>
</dbReference>
<comment type="similarity">
    <text evidence="7 8">Belongs to the glutamine synthetase family.</text>
</comment>
<evidence type="ECO:0000313" key="10">
    <source>
        <dbReference type="EMBL" id="SDI72610.1"/>
    </source>
</evidence>
<dbReference type="SMART" id="SM01230">
    <property type="entry name" value="Gln-synt_C"/>
    <property type="match status" value="1"/>
</dbReference>
<evidence type="ECO:0000256" key="8">
    <source>
        <dbReference type="RuleBase" id="RU000384"/>
    </source>
</evidence>
<dbReference type="Gene3D" id="3.30.590.10">
    <property type="entry name" value="Glutamine synthetase/guanido kinase, catalytic domain"/>
    <property type="match status" value="1"/>
</dbReference>
<feature type="domain" description="GS catalytic" evidence="9">
    <location>
        <begin position="105"/>
        <end position="440"/>
    </location>
</feature>
<dbReference type="RefSeq" id="WP_091591697.1">
    <property type="nucleotide sequence ID" value="NZ_FNEE01000002.1"/>
</dbReference>
<dbReference type="PANTHER" id="PTHR43785:SF12">
    <property type="entry name" value="TYPE-1 GLUTAMINE SYNTHETASE 2"/>
    <property type="match status" value="1"/>
</dbReference>
<dbReference type="AlphaFoldDB" id="A0A1G8MZ19"/>
<comment type="function">
    <text evidence="2">Catalyzes the ATP-dependent biosynthesis of glutamine from glutamate and ammonia.</text>
</comment>
<dbReference type="InterPro" id="IPR008147">
    <property type="entry name" value="Gln_synt_N"/>
</dbReference>
<dbReference type="InterPro" id="IPR014746">
    <property type="entry name" value="Gln_synth/guanido_kin_cat_dom"/>
</dbReference>
<evidence type="ECO:0000256" key="7">
    <source>
        <dbReference type="PROSITE-ProRule" id="PRU01331"/>
    </source>
</evidence>
<evidence type="ECO:0000256" key="6">
    <source>
        <dbReference type="ARBA" id="ARBA00023231"/>
    </source>
</evidence>
<evidence type="ECO:0000256" key="3">
    <source>
        <dbReference type="ARBA" id="ARBA00022598"/>
    </source>
</evidence>
<dbReference type="PANTHER" id="PTHR43785">
    <property type="entry name" value="GAMMA-GLUTAMYLPUTRESCINE SYNTHETASE"/>
    <property type="match status" value="1"/>
</dbReference>
<evidence type="ECO:0000256" key="4">
    <source>
        <dbReference type="ARBA" id="ARBA00022741"/>
    </source>
</evidence>
<dbReference type="InterPro" id="IPR008146">
    <property type="entry name" value="Gln_synth_cat_dom"/>
</dbReference>
<proteinExistence type="inferred from homology"/>
<keyword evidence="6" id="KW-0535">Nitrogen fixation</keyword>
<dbReference type="Pfam" id="PF16952">
    <property type="entry name" value="Gln-synt_N_2"/>
    <property type="match status" value="1"/>
</dbReference>
<evidence type="ECO:0000313" key="11">
    <source>
        <dbReference type="Proteomes" id="UP000198894"/>
    </source>
</evidence>
<dbReference type="Gene3D" id="3.10.20.70">
    <property type="entry name" value="Glutamine synthetase, N-terminal domain"/>
    <property type="match status" value="1"/>
</dbReference>
<dbReference type="EMBL" id="FNEE01000002">
    <property type="protein sequence ID" value="SDI72610.1"/>
    <property type="molecule type" value="Genomic_DNA"/>
</dbReference>
<dbReference type="GO" id="GO:0006542">
    <property type="term" value="P:glutamine biosynthetic process"/>
    <property type="evidence" value="ECO:0007669"/>
    <property type="project" value="InterPro"/>
</dbReference>
<evidence type="ECO:0000256" key="5">
    <source>
        <dbReference type="ARBA" id="ARBA00022840"/>
    </source>
</evidence>
<dbReference type="InterPro" id="IPR036651">
    <property type="entry name" value="Gln_synt_N_sf"/>
</dbReference>
<dbReference type="PROSITE" id="PS51987">
    <property type="entry name" value="GS_CATALYTIC"/>
    <property type="match status" value="1"/>
</dbReference>
<organism evidence="10 11">
    <name type="scientific">Mesorhizobium muleiense</name>
    <dbReference type="NCBI Taxonomy" id="1004279"/>
    <lineage>
        <taxon>Bacteria</taxon>
        <taxon>Pseudomonadati</taxon>
        <taxon>Pseudomonadota</taxon>
        <taxon>Alphaproteobacteria</taxon>
        <taxon>Hyphomicrobiales</taxon>
        <taxon>Phyllobacteriaceae</taxon>
        <taxon>Mesorhizobium</taxon>
    </lineage>
</organism>
<keyword evidence="11" id="KW-1185">Reference proteome</keyword>
<accession>A0A1G8MZ19</accession>
<dbReference type="Proteomes" id="UP000198894">
    <property type="component" value="Unassembled WGS sequence"/>
</dbReference>
<keyword evidence="4" id="KW-0547">Nucleotide-binding</keyword>